<dbReference type="AlphaFoldDB" id="A0AAD5WN94"/>
<organism evidence="1 2">
    <name type="scientific">Zalerion maritima</name>
    <dbReference type="NCBI Taxonomy" id="339359"/>
    <lineage>
        <taxon>Eukaryota</taxon>
        <taxon>Fungi</taxon>
        <taxon>Dikarya</taxon>
        <taxon>Ascomycota</taxon>
        <taxon>Pezizomycotina</taxon>
        <taxon>Sordariomycetes</taxon>
        <taxon>Lulworthiomycetidae</taxon>
        <taxon>Lulworthiales</taxon>
        <taxon>Lulworthiaceae</taxon>
        <taxon>Zalerion</taxon>
    </lineage>
</organism>
<comment type="caution">
    <text evidence="1">The sequence shown here is derived from an EMBL/GenBank/DDBJ whole genome shotgun (WGS) entry which is preliminary data.</text>
</comment>
<evidence type="ECO:0000313" key="1">
    <source>
        <dbReference type="EMBL" id="KAJ2894595.1"/>
    </source>
</evidence>
<protein>
    <submittedName>
        <fullName evidence="1">Uncharacterized protein</fullName>
    </submittedName>
</protein>
<dbReference type="Proteomes" id="UP001201980">
    <property type="component" value="Unassembled WGS sequence"/>
</dbReference>
<dbReference type="EMBL" id="JAKWBI020000475">
    <property type="protein sequence ID" value="KAJ2894595.1"/>
    <property type="molecule type" value="Genomic_DNA"/>
</dbReference>
<keyword evidence="2" id="KW-1185">Reference proteome</keyword>
<evidence type="ECO:0000313" key="2">
    <source>
        <dbReference type="Proteomes" id="UP001201980"/>
    </source>
</evidence>
<name>A0AAD5WN94_9PEZI</name>
<accession>A0AAD5WN94</accession>
<gene>
    <name evidence="1" type="ORF">MKZ38_007393</name>
</gene>
<proteinExistence type="predicted"/>
<reference evidence="1" key="1">
    <citation type="submission" date="2022-07" db="EMBL/GenBank/DDBJ databases">
        <title>Draft genome sequence of Zalerion maritima ATCC 34329, a (micro)plastics degrading marine fungus.</title>
        <authorList>
            <person name="Paco A."/>
            <person name="Goncalves M.F.M."/>
            <person name="Rocha-Santos T.A.P."/>
            <person name="Alves A."/>
        </authorList>
    </citation>
    <scope>NUCLEOTIDE SEQUENCE</scope>
    <source>
        <strain evidence="1">ATCC 34329</strain>
    </source>
</reference>
<sequence length="179" mass="19702">MALDAMMHVVPHSGQATFVDQQHQHVQQASIPDPTITLRGTGCSLVQAYGYGCYGASPQGWLAIQSPQDLDQVPKTLPGAMSLIASATNLSIRRPFQGVHLEWRRAQCSPQLKTCTGAGAWLVELAGHARSRQDHSQLNTPKNHPGLRRNLSLQPAVVRKWWLKKFAECALSFTIVNRS</sequence>